<evidence type="ECO:0000313" key="1">
    <source>
        <dbReference type="EMBL" id="KAJ3055392.1"/>
    </source>
</evidence>
<keyword evidence="2" id="KW-1185">Reference proteome</keyword>
<evidence type="ECO:0000313" key="2">
    <source>
        <dbReference type="Proteomes" id="UP001212841"/>
    </source>
</evidence>
<protein>
    <submittedName>
        <fullName evidence="1">Uncharacterized protein</fullName>
    </submittedName>
</protein>
<accession>A0AAD5X7Z0</accession>
<organism evidence="1 2">
    <name type="scientific">Rhizophlyctis rosea</name>
    <dbReference type="NCBI Taxonomy" id="64517"/>
    <lineage>
        <taxon>Eukaryota</taxon>
        <taxon>Fungi</taxon>
        <taxon>Fungi incertae sedis</taxon>
        <taxon>Chytridiomycota</taxon>
        <taxon>Chytridiomycota incertae sedis</taxon>
        <taxon>Chytridiomycetes</taxon>
        <taxon>Rhizophlyctidales</taxon>
        <taxon>Rhizophlyctidaceae</taxon>
        <taxon>Rhizophlyctis</taxon>
    </lineage>
</organism>
<sequence>MPDRTLPREILRSTIQQLLRNGEQPQKSSLPSTELTENDHFENWIATHGSKYWFGDWTHRQTWPRPTLSRDREMDGSLIEGYAKHHGWTIEEGLRRASGMNAEFAIERVPAHRECITDEYDGLESVTVKDTHKVFTDRVWE</sequence>
<name>A0AAD5X7Z0_9FUNG</name>
<gene>
    <name evidence="1" type="ORF">HK097_010668</name>
</gene>
<dbReference type="Proteomes" id="UP001212841">
    <property type="component" value="Unassembled WGS sequence"/>
</dbReference>
<dbReference type="EMBL" id="JADGJD010000081">
    <property type="protein sequence ID" value="KAJ3055392.1"/>
    <property type="molecule type" value="Genomic_DNA"/>
</dbReference>
<proteinExistence type="predicted"/>
<reference evidence="1" key="1">
    <citation type="submission" date="2020-05" db="EMBL/GenBank/DDBJ databases">
        <title>Phylogenomic resolution of chytrid fungi.</title>
        <authorList>
            <person name="Stajich J.E."/>
            <person name="Amses K."/>
            <person name="Simmons R."/>
            <person name="Seto K."/>
            <person name="Myers J."/>
            <person name="Bonds A."/>
            <person name="Quandt C.A."/>
            <person name="Barry K."/>
            <person name="Liu P."/>
            <person name="Grigoriev I."/>
            <person name="Longcore J.E."/>
            <person name="James T.Y."/>
        </authorList>
    </citation>
    <scope>NUCLEOTIDE SEQUENCE</scope>
    <source>
        <strain evidence="1">JEL0318</strain>
    </source>
</reference>
<comment type="caution">
    <text evidence="1">The sequence shown here is derived from an EMBL/GenBank/DDBJ whole genome shotgun (WGS) entry which is preliminary data.</text>
</comment>
<dbReference type="AlphaFoldDB" id="A0AAD5X7Z0"/>